<dbReference type="PANTHER" id="PTHR43643:SF3">
    <property type="entry name" value="HISTIDINOL-PHOSPHATE AMINOTRANSFERASE"/>
    <property type="match status" value="1"/>
</dbReference>
<dbReference type="InterPro" id="IPR015422">
    <property type="entry name" value="PyrdxlP-dep_Trfase_small"/>
</dbReference>
<dbReference type="EMBL" id="JH611190">
    <property type="protein sequence ID" value="EJP72723.1"/>
    <property type="molecule type" value="Genomic_DNA"/>
</dbReference>
<dbReference type="AlphaFoldDB" id="J5KBW7"/>
<dbReference type="GO" id="GO:0030170">
    <property type="term" value="F:pyridoxal phosphate binding"/>
    <property type="evidence" value="ECO:0007669"/>
    <property type="project" value="InterPro"/>
</dbReference>
<evidence type="ECO:0000256" key="4">
    <source>
        <dbReference type="ARBA" id="ARBA00011738"/>
    </source>
</evidence>
<comment type="pathway">
    <text evidence="2 9">Amino-acid biosynthesis; L-histidine biosynthesis; L-histidine from 5-phospho-alpha-D-ribose 1-diphosphate: step 7/9.</text>
</comment>
<feature type="modified residue" description="N6-(pyridoxal phosphate)lysine" evidence="9">
    <location>
        <position position="225"/>
    </location>
</feature>
<dbReference type="InterPro" id="IPR004839">
    <property type="entry name" value="Aminotransferase_I/II_large"/>
</dbReference>
<evidence type="ECO:0000256" key="1">
    <source>
        <dbReference type="ARBA" id="ARBA00001933"/>
    </source>
</evidence>
<keyword evidence="9" id="KW-0028">Amino-acid biosynthesis</keyword>
<evidence type="ECO:0000256" key="2">
    <source>
        <dbReference type="ARBA" id="ARBA00005011"/>
    </source>
</evidence>
<evidence type="ECO:0000313" key="11">
    <source>
        <dbReference type="EMBL" id="EJP72723.1"/>
    </source>
</evidence>
<reference evidence="11 12" key="1">
    <citation type="journal article" date="2012" name="ISME J.">
        <title>Genomic insights to SAR86, an abundant and uncultivated marine bacterial lineage.</title>
        <authorList>
            <person name="Dupont C.L."/>
            <person name="Rusch D.B."/>
            <person name="Yooseph S."/>
            <person name="Lombardo M.J."/>
            <person name="Richter R.A."/>
            <person name="Valas R."/>
            <person name="Novotny M."/>
            <person name="Yee-Greenbaum J."/>
            <person name="Selengut J.D."/>
            <person name="Haft D.H."/>
            <person name="Halpern A.L."/>
            <person name="Lasken R.S."/>
            <person name="Nealson K."/>
            <person name="Friedman R."/>
            <person name="Venter J.C."/>
        </authorList>
    </citation>
    <scope>NUCLEOTIDE SEQUENCE [LARGE SCALE GENOMIC DNA]</scope>
</reference>
<evidence type="ECO:0000256" key="9">
    <source>
        <dbReference type="HAMAP-Rule" id="MF_01023"/>
    </source>
</evidence>
<dbReference type="UniPathway" id="UPA00031">
    <property type="reaction ID" value="UER00012"/>
</dbReference>
<dbReference type="InterPro" id="IPR005861">
    <property type="entry name" value="HisP_aminotrans"/>
</dbReference>
<dbReference type="Gene3D" id="3.90.1150.10">
    <property type="entry name" value="Aspartate Aminotransferase, domain 1"/>
    <property type="match status" value="1"/>
</dbReference>
<dbReference type="GO" id="GO:0004400">
    <property type="term" value="F:histidinol-phosphate transaminase activity"/>
    <property type="evidence" value="ECO:0007669"/>
    <property type="project" value="UniProtKB-UniRule"/>
</dbReference>
<dbReference type="InterPro" id="IPR004838">
    <property type="entry name" value="NHTrfase_class1_PyrdxlP-BS"/>
</dbReference>
<dbReference type="CDD" id="cd00609">
    <property type="entry name" value="AAT_like"/>
    <property type="match status" value="1"/>
</dbReference>
<feature type="domain" description="Aminotransferase class I/classII large" evidence="10">
    <location>
        <begin position="34"/>
        <end position="358"/>
    </location>
</feature>
<dbReference type="InterPro" id="IPR050106">
    <property type="entry name" value="HistidinolP_aminotransfase"/>
</dbReference>
<dbReference type="HAMAP" id="MF_01023">
    <property type="entry name" value="HisC_aminotrans_2"/>
    <property type="match status" value="1"/>
</dbReference>
<keyword evidence="9" id="KW-0368">Histidine biosynthesis</keyword>
<dbReference type="EC" id="2.6.1.9" evidence="9"/>
<dbReference type="PROSITE" id="PS00105">
    <property type="entry name" value="AA_TRANSFER_CLASS_1"/>
    <property type="match status" value="1"/>
</dbReference>
<comment type="subunit">
    <text evidence="4 9">Homodimer.</text>
</comment>
<comment type="cofactor">
    <cofactor evidence="1 9">
        <name>pyridoxal 5'-phosphate</name>
        <dbReference type="ChEBI" id="CHEBI:597326"/>
    </cofactor>
</comment>
<accession>J5KBW7</accession>
<sequence length="362" mass="41360">MEYLKYLNKGIESIKPYEPGRNIDEVLNEFGLSKIVKLASNENNFGPSPKVLDILSNFSDFHLYPDGDGVELKKSIQKNEGYDFDQIILGNGSNEILELIAKAFLSPSTESIFSQHAFVVYKLASLVNGSNFHEVPAEDYGHSLKNFHDYINEKTRLIFIANPNNPTGTYNSHSEIIDFLDKVPNDVLVVIDLAYYEYVLAEDYIDHKEILNSYSNVIFTRSFSKIHGIPALRIGYGVANQKLIEVLNRIRQPFNVNTIAQKAAIASLEDKYHLENSISKNHKNKLELYNLLDELGVEYIKSEGNFIAIKTNVDNRNLFQNLMKDGVIIRPIDLYEMPEFIRVTIGTSEENRFFIEALKKYI</sequence>
<dbReference type="InterPro" id="IPR015421">
    <property type="entry name" value="PyrdxlP-dep_Trfase_major"/>
</dbReference>
<evidence type="ECO:0000256" key="7">
    <source>
        <dbReference type="ARBA" id="ARBA00022898"/>
    </source>
</evidence>
<protein>
    <recommendedName>
        <fullName evidence="9">Histidinol-phosphate aminotransferase</fullName>
        <ecNumber evidence="9">2.6.1.9</ecNumber>
    </recommendedName>
    <alternativeName>
        <fullName evidence="9">Imidazole acetol-phosphate transaminase</fullName>
    </alternativeName>
</protein>
<dbReference type="HOGENOM" id="CLU_017584_3_3_6"/>
<evidence type="ECO:0000313" key="12">
    <source>
        <dbReference type="Proteomes" id="UP000010116"/>
    </source>
</evidence>
<proteinExistence type="inferred from homology"/>
<dbReference type="NCBIfam" id="TIGR01141">
    <property type="entry name" value="hisC"/>
    <property type="match status" value="1"/>
</dbReference>
<keyword evidence="6 9" id="KW-0808">Transferase</keyword>
<evidence type="ECO:0000256" key="3">
    <source>
        <dbReference type="ARBA" id="ARBA00007970"/>
    </source>
</evidence>
<dbReference type="Proteomes" id="UP000010116">
    <property type="component" value="Unassembled WGS sequence"/>
</dbReference>
<evidence type="ECO:0000259" key="10">
    <source>
        <dbReference type="Pfam" id="PF00155"/>
    </source>
</evidence>
<comment type="similarity">
    <text evidence="3 9">Belongs to the class-II pyridoxal-phosphate-dependent aminotransferase family. Histidinol-phosphate aminotransferase subfamily.</text>
</comment>
<dbReference type="Pfam" id="PF00155">
    <property type="entry name" value="Aminotran_1_2"/>
    <property type="match status" value="1"/>
</dbReference>
<evidence type="ECO:0000256" key="8">
    <source>
        <dbReference type="ARBA" id="ARBA00047481"/>
    </source>
</evidence>
<dbReference type="Gene3D" id="3.40.640.10">
    <property type="entry name" value="Type I PLP-dependent aspartate aminotransferase-like (Major domain)"/>
    <property type="match status" value="1"/>
</dbReference>
<name>J5KBW7_9GAMM</name>
<dbReference type="InterPro" id="IPR015424">
    <property type="entry name" value="PyrdxlP-dep_Trfase"/>
</dbReference>
<dbReference type="GO" id="GO:0000105">
    <property type="term" value="P:L-histidine biosynthetic process"/>
    <property type="evidence" value="ECO:0007669"/>
    <property type="project" value="UniProtKB-UniRule"/>
</dbReference>
<dbReference type="PANTHER" id="PTHR43643">
    <property type="entry name" value="HISTIDINOL-PHOSPHATE AMINOTRANSFERASE 2"/>
    <property type="match status" value="1"/>
</dbReference>
<evidence type="ECO:0000256" key="6">
    <source>
        <dbReference type="ARBA" id="ARBA00022679"/>
    </source>
</evidence>
<organism evidence="11 12">
    <name type="scientific">SAR86 cluster bacterium SAR86B</name>
    <dbReference type="NCBI Taxonomy" id="1123867"/>
    <lineage>
        <taxon>Bacteria</taxon>
        <taxon>Pseudomonadati</taxon>
        <taxon>Pseudomonadota</taxon>
        <taxon>Gammaproteobacteria</taxon>
        <taxon>SAR86 cluster</taxon>
    </lineage>
</organism>
<evidence type="ECO:0000256" key="5">
    <source>
        <dbReference type="ARBA" id="ARBA00022576"/>
    </source>
</evidence>
<dbReference type="SUPFAM" id="SSF53383">
    <property type="entry name" value="PLP-dependent transferases"/>
    <property type="match status" value="1"/>
</dbReference>
<keyword evidence="5 9" id="KW-0032">Aminotransferase</keyword>
<keyword evidence="7 9" id="KW-0663">Pyridoxal phosphate</keyword>
<comment type="catalytic activity">
    <reaction evidence="8 9">
        <text>L-histidinol phosphate + 2-oxoglutarate = 3-(imidazol-4-yl)-2-oxopropyl phosphate + L-glutamate</text>
        <dbReference type="Rhea" id="RHEA:23744"/>
        <dbReference type="ChEBI" id="CHEBI:16810"/>
        <dbReference type="ChEBI" id="CHEBI:29985"/>
        <dbReference type="ChEBI" id="CHEBI:57766"/>
        <dbReference type="ChEBI" id="CHEBI:57980"/>
        <dbReference type="EC" id="2.6.1.9"/>
    </reaction>
</comment>
<gene>
    <name evidence="9 11" type="primary">hisC</name>
    <name evidence="11" type="ORF">NT02SARS_1148</name>
</gene>